<keyword evidence="1" id="KW-0732">Signal</keyword>
<reference evidence="2 3" key="1">
    <citation type="submission" date="2018-05" db="EMBL/GenBank/DDBJ databases">
        <title>Leucothrix arctica sp. nov., isolated from Arctic seawater.</title>
        <authorList>
            <person name="Choi A."/>
            <person name="Baek K."/>
        </authorList>
    </citation>
    <scope>NUCLEOTIDE SEQUENCE [LARGE SCALE GENOMIC DNA]</scope>
    <source>
        <strain evidence="2 3">IMCC9719</strain>
    </source>
</reference>
<dbReference type="RefSeq" id="WP_109823343.1">
    <property type="nucleotide sequence ID" value="NZ_QGKL01000029.1"/>
</dbReference>
<proteinExistence type="predicted"/>
<evidence type="ECO:0000256" key="1">
    <source>
        <dbReference type="SAM" id="SignalP"/>
    </source>
</evidence>
<dbReference type="EMBL" id="QGKL01000029">
    <property type="protein sequence ID" value="PWQ96372.1"/>
    <property type="molecule type" value="Genomic_DNA"/>
</dbReference>
<evidence type="ECO:0000313" key="3">
    <source>
        <dbReference type="Proteomes" id="UP000245506"/>
    </source>
</evidence>
<feature type="signal peptide" evidence="1">
    <location>
        <begin position="1"/>
        <end position="25"/>
    </location>
</feature>
<evidence type="ECO:0000313" key="2">
    <source>
        <dbReference type="EMBL" id="PWQ96372.1"/>
    </source>
</evidence>
<gene>
    <name evidence="2" type="ORF">DKT75_10335</name>
</gene>
<keyword evidence="3" id="KW-1185">Reference proteome</keyword>
<name>A0A317CJ67_9GAMM</name>
<dbReference type="Proteomes" id="UP000245506">
    <property type="component" value="Unassembled WGS sequence"/>
</dbReference>
<comment type="caution">
    <text evidence="2">The sequence shown here is derived from an EMBL/GenBank/DDBJ whole genome shotgun (WGS) entry which is preliminary data.</text>
</comment>
<organism evidence="2 3">
    <name type="scientific">Leucothrix arctica</name>
    <dbReference type="NCBI Taxonomy" id="1481894"/>
    <lineage>
        <taxon>Bacteria</taxon>
        <taxon>Pseudomonadati</taxon>
        <taxon>Pseudomonadota</taxon>
        <taxon>Gammaproteobacteria</taxon>
        <taxon>Thiotrichales</taxon>
        <taxon>Thiotrichaceae</taxon>
        <taxon>Leucothrix</taxon>
    </lineage>
</organism>
<sequence>MPVAKEAVTFLFGIALISTSSYTFADSMPLNNHSQNIDGYSLTLSNDNSECELITGTDDKKTSLALPLTPPCYWITKPESEEAQHYAYASEEISHVFLVAGTALEWSDEKKEYNKLPIDAYCSQYLQGITIQSGEVIISGEKMDAPNCIGQDIDEKVFNGVALGKATEETAEIDKLKPENKEGLFDSIKKTFKQLFSSEEETPQSN</sequence>
<dbReference type="AlphaFoldDB" id="A0A317CJ67"/>
<dbReference type="OrthoDB" id="1270961at2"/>
<feature type="chain" id="PRO_5016240548" evidence="1">
    <location>
        <begin position="26"/>
        <end position="206"/>
    </location>
</feature>
<accession>A0A317CJ67</accession>
<protein>
    <submittedName>
        <fullName evidence="2">Uncharacterized protein</fullName>
    </submittedName>
</protein>